<sequence length="977" mass="110081">MGTMSGNELSSWEKKQDGEIGIPTGGSGGGGAKEERILVSVRLRPLNEKEIRNGDLSDWDCTNDTTIVFRNNLQERFLFPPIAYTFDRVFSCDSSTRSVYEESAKEIALSAVNGINSSIFAYGQTSSGKTYTMSGITEYSIADIYDYIQKHDERSFVLKFSAMEIYNEAVRDLLSLDPTPLRLLDDPERGTIVEKLTEETPRDWNHLKQLLSVCEAQRQIGETSLNESSSRSHQILRLTIESSPRHFLGKNSSSTIYATVLNFFDQNFVDLAGSERASQAMSAGTRLKEGCHINRSLLTLGTVIRKLSKGRNGHVPYRDSKLTRILQNSLGTNARTAIICTVSPARSYIEQSRNTLLFASCAKQVVTSAHVNVVMSDKALVKHLQRELTRLEDELRLADSTSSTVSVTETLLKAKDFQIKKMEKEINELTQQRDLAQSRLQNSLQSVGDHYDSRHWEIHESSMSNMIYDGNSMSETSSICYHDRSFNAAKSLSIMTSLDYANDNNVSDLLRNLEAKHHRSSQASHCLLPMNTTDFVVRDEKEDAIVEKSLEEFEDLCKEVHCIEMDESSMSVSMNIGDATPRPPPPSPPILEDDIDDYDVQRKNVPQVQSVRYLSNHLTEGTVCTLEEQLQNAKKMDVKRNLNELFPLPLDSGRSSGLGRSRSCERYIVQSPSPSPWSVDDQECDNTPPGKLLSDFPGRPKGLLRRGPHTIDYDGEGEHATFSGEASQTCESRFSTKRVDESDMSEEEISSSHDCVEERNAGVDVQTNKEKDVVRDVHVGLNLGESLFPSPARWPVEFGKQQREIILLWKECNVSLIHRTYFFHLFKGDDPTDSIYLEVELRRLVFLNRTFNNGDAFKAPVEDGCTVTPASSIRALRRERVMLSRKMSKIFSSEEREAIYHQWGIALDSKKRRMQLASSLWTGTEDMVHIRESATIIAKLIGLFQQGGQALKEMFGLSFTPQRGGGGRRRSFGWRHL</sequence>
<dbReference type="Proteomes" id="UP000036987">
    <property type="component" value="Unassembled WGS sequence"/>
</dbReference>
<keyword evidence="12" id="KW-1185">Reference proteome</keyword>
<dbReference type="GO" id="GO:0005874">
    <property type="term" value="C:microtubule"/>
    <property type="evidence" value="ECO:0007669"/>
    <property type="project" value="UniProtKB-KW"/>
</dbReference>
<gene>
    <name evidence="11" type="ORF">ZOSMA_46G00420</name>
</gene>
<dbReference type="InterPro" id="IPR027640">
    <property type="entry name" value="Kinesin-like_fam"/>
</dbReference>
<dbReference type="Pfam" id="PF00225">
    <property type="entry name" value="Kinesin"/>
    <property type="match status" value="1"/>
</dbReference>
<feature type="region of interest" description="Disordered" evidence="9">
    <location>
        <begin position="1"/>
        <end position="32"/>
    </location>
</feature>
<feature type="coiled-coil region" evidence="8">
    <location>
        <begin position="374"/>
        <end position="446"/>
    </location>
</feature>
<dbReference type="AlphaFoldDB" id="A0A0K9P057"/>
<dbReference type="FunFam" id="3.40.850.10:FF:000016">
    <property type="entry name" value="Kinesin-like protein"/>
    <property type="match status" value="1"/>
</dbReference>
<feature type="binding site" evidence="7">
    <location>
        <begin position="123"/>
        <end position="130"/>
    </location>
    <ligand>
        <name>ATP</name>
        <dbReference type="ChEBI" id="CHEBI:30616"/>
    </ligand>
</feature>
<feature type="compositionally biased region" description="Polar residues" evidence="9">
    <location>
        <begin position="1"/>
        <end position="10"/>
    </location>
</feature>
<evidence type="ECO:0000256" key="1">
    <source>
        <dbReference type="ARBA" id="ARBA00007310"/>
    </source>
</evidence>
<dbReference type="GO" id="GO:0005524">
    <property type="term" value="F:ATP binding"/>
    <property type="evidence" value="ECO:0007669"/>
    <property type="project" value="UniProtKB-UniRule"/>
</dbReference>
<protein>
    <submittedName>
        <fullName evidence="11">Kinesin-related protein</fullName>
    </submittedName>
</protein>
<dbReference type="InterPro" id="IPR027417">
    <property type="entry name" value="P-loop_NTPase"/>
</dbReference>
<dbReference type="PRINTS" id="PR00380">
    <property type="entry name" value="KINESINHEAVY"/>
</dbReference>
<name>A0A0K9P057_ZOSMR</name>
<keyword evidence="3 7" id="KW-0547">Nucleotide-binding</keyword>
<evidence type="ECO:0000256" key="7">
    <source>
        <dbReference type="PROSITE-ProRule" id="PRU00283"/>
    </source>
</evidence>
<organism evidence="11 12">
    <name type="scientific">Zostera marina</name>
    <name type="common">Eelgrass</name>
    <dbReference type="NCBI Taxonomy" id="29655"/>
    <lineage>
        <taxon>Eukaryota</taxon>
        <taxon>Viridiplantae</taxon>
        <taxon>Streptophyta</taxon>
        <taxon>Embryophyta</taxon>
        <taxon>Tracheophyta</taxon>
        <taxon>Spermatophyta</taxon>
        <taxon>Magnoliopsida</taxon>
        <taxon>Liliopsida</taxon>
        <taxon>Zosteraceae</taxon>
        <taxon>Zostera</taxon>
    </lineage>
</organism>
<dbReference type="GO" id="GO:0007018">
    <property type="term" value="P:microtubule-based movement"/>
    <property type="evidence" value="ECO:0007669"/>
    <property type="project" value="InterPro"/>
</dbReference>
<dbReference type="PROSITE" id="PS50067">
    <property type="entry name" value="KINESIN_MOTOR_2"/>
    <property type="match status" value="1"/>
</dbReference>
<keyword evidence="4 7" id="KW-0067">ATP-binding</keyword>
<comment type="similarity">
    <text evidence="1">Belongs to the TRAFAC class myosin-kinesin ATPase superfamily. Kinesin family. KIN-7 subfamily.</text>
</comment>
<dbReference type="PANTHER" id="PTHR47968">
    <property type="entry name" value="CENTROMERE PROTEIN E"/>
    <property type="match status" value="1"/>
</dbReference>
<dbReference type="SUPFAM" id="SSF52540">
    <property type="entry name" value="P-loop containing nucleoside triphosphate hydrolases"/>
    <property type="match status" value="1"/>
</dbReference>
<dbReference type="GO" id="GO:0008017">
    <property type="term" value="F:microtubule binding"/>
    <property type="evidence" value="ECO:0007669"/>
    <property type="project" value="InterPro"/>
</dbReference>
<evidence type="ECO:0000256" key="4">
    <source>
        <dbReference type="ARBA" id="ARBA00022840"/>
    </source>
</evidence>
<dbReference type="STRING" id="29655.A0A0K9P057"/>
<dbReference type="GO" id="GO:0003777">
    <property type="term" value="F:microtubule motor activity"/>
    <property type="evidence" value="ECO:0007669"/>
    <property type="project" value="InterPro"/>
</dbReference>
<dbReference type="CDD" id="cd01374">
    <property type="entry name" value="KISc_CENP_E"/>
    <property type="match status" value="1"/>
</dbReference>
<dbReference type="Gene3D" id="3.40.850.10">
    <property type="entry name" value="Kinesin motor domain"/>
    <property type="match status" value="1"/>
</dbReference>
<evidence type="ECO:0000259" key="10">
    <source>
        <dbReference type="PROSITE" id="PS50067"/>
    </source>
</evidence>
<dbReference type="SMART" id="SM00129">
    <property type="entry name" value="KISc"/>
    <property type="match status" value="1"/>
</dbReference>
<keyword evidence="6 7" id="KW-0505">Motor protein</keyword>
<accession>A0A0K9P057</accession>
<evidence type="ECO:0000256" key="6">
    <source>
        <dbReference type="ARBA" id="ARBA00023175"/>
    </source>
</evidence>
<keyword evidence="5 8" id="KW-0175">Coiled coil</keyword>
<evidence type="ECO:0000256" key="2">
    <source>
        <dbReference type="ARBA" id="ARBA00022701"/>
    </source>
</evidence>
<evidence type="ECO:0000256" key="5">
    <source>
        <dbReference type="ARBA" id="ARBA00023054"/>
    </source>
</evidence>
<feature type="region of interest" description="Disordered" evidence="9">
    <location>
        <begin position="735"/>
        <end position="755"/>
    </location>
</feature>
<dbReference type="PANTHER" id="PTHR47968:SF18">
    <property type="entry name" value="KINESIN-LIKE PROTEIN KIN-7F"/>
    <property type="match status" value="1"/>
</dbReference>
<dbReference type="InterPro" id="IPR001752">
    <property type="entry name" value="Kinesin_motor_dom"/>
</dbReference>
<evidence type="ECO:0000313" key="12">
    <source>
        <dbReference type="Proteomes" id="UP000036987"/>
    </source>
</evidence>
<evidence type="ECO:0000256" key="8">
    <source>
        <dbReference type="SAM" id="Coils"/>
    </source>
</evidence>
<dbReference type="Pfam" id="PF11995">
    <property type="entry name" value="DUF3490"/>
    <property type="match status" value="1"/>
</dbReference>
<evidence type="ECO:0000256" key="3">
    <source>
        <dbReference type="ARBA" id="ARBA00022741"/>
    </source>
</evidence>
<reference evidence="12" key="1">
    <citation type="journal article" date="2016" name="Nature">
        <title>The genome of the seagrass Zostera marina reveals angiosperm adaptation to the sea.</title>
        <authorList>
            <person name="Olsen J.L."/>
            <person name="Rouze P."/>
            <person name="Verhelst B."/>
            <person name="Lin Y.-C."/>
            <person name="Bayer T."/>
            <person name="Collen J."/>
            <person name="Dattolo E."/>
            <person name="De Paoli E."/>
            <person name="Dittami S."/>
            <person name="Maumus F."/>
            <person name="Michel G."/>
            <person name="Kersting A."/>
            <person name="Lauritano C."/>
            <person name="Lohaus R."/>
            <person name="Toepel M."/>
            <person name="Tonon T."/>
            <person name="Vanneste K."/>
            <person name="Amirebrahimi M."/>
            <person name="Brakel J."/>
            <person name="Bostroem C."/>
            <person name="Chovatia M."/>
            <person name="Grimwood J."/>
            <person name="Jenkins J.W."/>
            <person name="Jueterbock A."/>
            <person name="Mraz A."/>
            <person name="Stam W.T."/>
            <person name="Tice H."/>
            <person name="Bornberg-Bauer E."/>
            <person name="Green P.J."/>
            <person name="Pearson G.A."/>
            <person name="Procaccini G."/>
            <person name="Duarte C.M."/>
            <person name="Schmutz J."/>
            <person name="Reusch T.B.H."/>
            <person name="Van de Peer Y."/>
        </authorList>
    </citation>
    <scope>NUCLEOTIDE SEQUENCE [LARGE SCALE GENOMIC DNA]</scope>
    <source>
        <strain evidence="12">cv. Finnish</strain>
    </source>
</reference>
<dbReference type="EMBL" id="LFYR01001368">
    <property type="protein sequence ID" value="KMZ62368.1"/>
    <property type="molecule type" value="Genomic_DNA"/>
</dbReference>
<dbReference type="InterPro" id="IPR021881">
    <property type="entry name" value="NACK_C"/>
</dbReference>
<feature type="domain" description="Kinesin motor" evidence="10">
    <location>
        <begin position="36"/>
        <end position="365"/>
    </location>
</feature>
<evidence type="ECO:0000313" key="11">
    <source>
        <dbReference type="EMBL" id="KMZ62368.1"/>
    </source>
</evidence>
<dbReference type="InterPro" id="IPR036961">
    <property type="entry name" value="Kinesin_motor_dom_sf"/>
</dbReference>
<evidence type="ECO:0000256" key="9">
    <source>
        <dbReference type="SAM" id="MobiDB-lite"/>
    </source>
</evidence>
<comment type="caution">
    <text evidence="11">The sequence shown here is derived from an EMBL/GenBank/DDBJ whole genome shotgun (WGS) entry which is preliminary data.</text>
</comment>
<dbReference type="OrthoDB" id="3176171at2759"/>
<keyword evidence="2" id="KW-0493">Microtubule</keyword>
<proteinExistence type="inferred from homology"/>